<sequence>MDDWDVKLIPSASSALSVVLFTLPFDPKGDFQPDRHPSQNGWPHGKSTGLVRTPKQMPQISSFAAGDPHSSATAAASTILL</sequence>
<feature type="region of interest" description="Disordered" evidence="1">
    <location>
        <begin position="29"/>
        <end position="81"/>
    </location>
</feature>
<protein>
    <submittedName>
        <fullName evidence="2">Uncharacterized protein</fullName>
    </submittedName>
</protein>
<keyword evidence="3" id="KW-1185">Reference proteome</keyword>
<feature type="compositionally biased region" description="Low complexity" evidence="1">
    <location>
        <begin position="70"/>
        <end position="81"/>
    </location>
</feature>
<organism evidence="2 3">
    <name type="scientific">Thalassiosira oceanica</name>
    <name type="common">Marine diatom</name>
    <dbReference type="NCBI Taxonomy" id="159749"/>
    <lineage>
        <taxon>Eukaryota</taxon>
        <taxon>Sar</taxon>
        <taxon>Stramenopiles</taxon>
        <taxon>Ochrophyta</taxon>
        <taxon>Bacillariophyta</taxon>
        <taxon>Coscinodiscophyceae</taxon>
        <taxon>Thalassiosirophycidae</taxon>
        <taxon>Thalassiosirales</taxon>
        <taxon>Thalassiosiraceae</taxon>
        <taxon>Thalassiosira</taxon>
    </lineage>
</organism>
<evidence type="ECO:0000313" key="3">
    <source>
        <dbReference type="Proteomes" id="UP000266841"/>
    </source>
</evidence>
<name>K0RVW7_THAOC</name>
<dbReference type="AlphaFoldDB" id="K0RVW7"/>
<dbReference type="Proteomes" id="UP000266841">
    <property type="component" value="Unassembled WGS sequence"/>
</dbReference>
<reference evidence="2 3" key="1">
    <citation type="journal article" date="2012" name="Genome Biol.">
        <title>Genome and low-iron response of an oceanic diatom adapted to chronic iron limitation.</title>
        <authorList>
            <person name="Lommer M."/>
            <person name="Specht M."/>
            <person name="Roy A.S."/>
            <person name="Kraemer L."/>
            <person name="Andreson R."/>
            <person name="Gutowska M.A."/>
            <person name="Wolf J."/>
            <person name="Bergner S.V."/>
            <person name="Schilhabel M.B."/>
            <person name="Klostermeier U.C."/>
            <person name="Beiko R.G."/>
            <person name="Rosenstiel P."/>
            <person name="Hippler M."/>
            <person name="Laroche J."/>
        </authorList>
    </citation>
    <scope>NUCLEOTIDE SEQUENCE [LARGE SCALE GENOMIC DNA]</scope>
    <source>
        <strain evidence="2 3">CCMP1005</strain>
    </source>
</reference>
<feature type="non-terminal residue" evidence="2">
    <location>
        <position position="81"/>
    </location>
</feature>
<proteinExistence type="predicted"/>
<gene>
    <name evidence="2" type="ORF">THAOC_23518</name>
</gene>
<accession>K0RVW7</accession>
<evidence type="ECO:0000313" key="2">
    <source>
        <dbReference type="EMBL" id="EJK56569.1"/>
    </source>
</evidence>
<comment type="caution">
    <text evidence="2">The sequence shown here is derived from an EMBL/GenBank/DDBJ whole genome shotgun (WGS) entry which is preliminary data.</text>
</comment>
<evidence type="ECO:0000256" key="1">
    <source>
        <dbReference type="SAM" id="MobiDB-lite"/>
    </source>
</evidence>
<dbReference type="EMBL" id="AGNL01031079">
    <property type="protein sequence ID" value="EJK56569.1"/>
    <property type="molecule type" value="Genomic_DNA"/>
</dbReference>